<proteinExistence type="predicted"/>
<evidence type="ECO:0000313" key="3">
    <source>
        <dbReference type="Proteomes" id="UP000028582"/>
    </source>
</evidence>
<evidence type="ECO:0000313" key="2">
    <source>
        <dbReference type="EMBL" id="ETO81793.1"/>
    </source>
</evidence>
<dbReference type="Proteomes" id="UP000028582">
    <property type="component" value="Unassembled WGS sequence"/>
</dbReference>
<comment type="caution">
    <text evidence="2">The sequence shown here is derived from an EMBL/GenBank/DDBJ whole genome shotgun (WGS) entry which is preliminary data.</text>
</comment>
<dbReference type="OrthoDB" id="168219at2759"/>
<accession>A0A081ASD2</accession>
<evidence type="ECO:0000256" key="1">
    <source>
        <dbReference type="SAM" id="MobiDB-lite"/>
    </source>
</evidence>
<dbReference type="EMBL" id="ANJA01000807">
    <property type="protein sequence ID" value="ETO81793.1"/>
    <property type="molecule type" value="Genomic_DNA"/>
</dbReference>
<protein>
    <submittedName>
        <fullName evidence="2">Uncharacterized protein</fullName>
    </submittedName>
</protein>
<feature type="region of interest" description="Disordered" evidence="1">
    <location>
        <begin position="1"/>
        <end position="40"/>
    </location>
</feature>
<dbReference type="AlphaFoldDB" id="A0A081ASD2"/>
<sequence length="65" mass="7088">MQIYLKKISAKKEDTQPVQEPQPKSEIKEEKSALSDKAQEGKKALVNAAFGAAVVPLPQPSSPQR</sequence>
<gene>
    <name evidence="2" type="ORF">F444_03968</name>
</gene>
<organism evidence="2 3">
    <name type="scientific">Phytophthora nicotianae P1976</name>
    <dbReference type="NCBI Taxonomy" id="1317066"/>
    <lineage>
        <taxon>Eukaryota</taxon>
        <taxon>Sar</taxon>
        <taxon>Stramenopiles</taxon>
        <taxon>Oomycota</taxon>
        <taxon>Peronosporomycetes</taxon>
        <taxon>Peronosporales</taxon>
        <taxon>Peronosporaceae</taxon>
        <taxon>Phytophthora</taxon>
    </lineage>
</organism>
<feature type="compositionally biased region" description="Basic and acidic residues" evidence="1">
    <location>
        <begin position="23"/>
        <end position="40"/>
    </location>
</feature>
<reference evidence="2 3" key="1">
    <citation type="submission" date="2013-11" db="EMBL/GenBank/DDBJ databases">
        <title>The Genome Sequence of Phytophthora parasitica P1976.</title>
        <authorList>
            <consortium name="The Broad Institute Genomics Platform"/>
            <person name="Russ C."/>
            <person name="Tyler B."/>
            <person name="Panabieres F."/>
            <person name="Shan W."/>
            <person name="Tripathy S."/>
            <person name="Grunwald N."/>
            <person name="Machado M."/>
            <person name="Johnson C.S."/>
            <person name="Walker B."/>
            <person name="Young S."/>
            <person name="Zeng Q."/>
            <person name="Gargeya S."/>
            <person name="Fitzgerald M."/>
            <person name="Haas B."/>
            <person name="Abouelleil A."/>
            <person name="Allen A.W."/>
            <person name="Alvarado L."/>
            <person name="Arachchi H.M."/>
            <person name="Berlin A.M."/>
            <person name="Chapman S.B."/>
            <person name="Gainer-Dewar J."/>
            <person name="Goldberg J."/>
            <person name="Griggs A."/>
            <person name="Gujja S."/>
            <person name="Hansen M."/>
            <person name="Howarth C."/>
            <person name="Imamovic A."/>
            <person name="Ireland A."/>
            <person name="Larimer J."/>
            <person name="McCowan C."/>
            <person name="Murphy C."/>
            <person name="Pearson M."/>
            <person name="Poon T.W."/>
            <person name="Priest M."/>
            <person name="Roberts A."/>
            <person name="Saif S."/>
            <person name="Shea T."/>
            <person name="Sisk P."/>
            <person name="Sykes S."/>
            <person name="Wortman J."/>
            <person name="Nusbaum C."/>
            <person name="Birren B."/>
        </authorList>
    </citation>
    <scope>NUCLEOTIDE SEQUENCE [LARGE SCALE GENOMIC DNA]</scope>
    <source>
        <strain evidence="2 3">P1976</strain>
    </source>
</reference>
<name>A0A081ASD2_PHYNI</name>